<dbReference type="AlphaFoldDB" id="A0A9W6V6Y4"/>
<comment type="caution">
    <text evidence="1">The sequence shown here is derived from an EMBL/GenBank/DDBJ whole genome shotgun (WGS) entry which is preliminary data.</text>
</comment>
<sequence length="139" mass="14998">MLAVSSYSKDYIDTCRARVAEHVSVYRAMIATGDGTDFTAAVAAFEPVFFNNLVLVLESAFVHRLRGKENKDGNPLTEVRLLSASLLRNGGILAVDKGIRWTPGATVLGYAAGDRIEVREPGFLALAKAFFADVAAKYA</sequence>
<proteinExistence type="predicted"/>
<keyword evidence="2" id="KW-1185">Reference proteome</keyword>
<gene>
    <name evidence="1" type="ORF">Aglo03_02500</name>
</gene>
<organism evidence="1 2">
    <name type="scientific">Actinokineospora globicatena</name>
    <dbReference type="NCBI Taxonomy" id="103729"/>
    <lineage>
        <taxon>Bacteria</taxon>
        <taxon>Bacillati</taxon>
        <taxon>Actinomycetota</taxon>
        <taxon>Actinomycetes</taxon>
        <taxon>Pseudonocardiales</taxon>
        <taxon>Pseudonocardiaceae</taxon>
        <taxon>Actinokineospora</taxon>
    </lineage>
</organism>
<reference evidence="1" key="1">
    <citation type="submission" date="2023-02" db="EMBL/GenBank/DDBJ databases">
        <title>Actinokineospora globicatena NBRC 15670.</title>
        <authorList>
            <person name="Ichikawa N."/>
            <person name="Sato H."/>
            <person name="Tonouchi N."/>
        </authorList>
    </citation>
    <scope>NUCLEOTIDE SEQUENCE</scope>
    <source>
        <strain evidence="1">NBRC 15670</strain>
    </source>
</reference>
<dbReference type="RefSeq" id="WP_285606723.1">
    <property type="nucleotide sequence ID" value="NZ_BSSD01000001.1"/>
</dbReference>
<dbReference type="EMBL" id="BSSD01000001">
    <property type="protein sequence ID" value="GLW89434.1"/>
    <property type="molecule type" value="Genomic_DNA"/>
</dbReference>
<protein>
    <submittedName>
        <fullName evidence="1">Uncharacterized protein</fullName>
    </submittedName>
</protein>
<dbReference type="Proteomes" id="UP001165042">
    <property type="component" value="Unassembled WGS sequence"/>
</dbReference>
<evidence type="ECO:0000313" key="1">
    <source>
        <dbReference type="EMBL" id="GLW89434.1"/>
    </source>
</evidence>
<accession>A0A9W6V6Y4</accession>
<name>A0A9W6V6Y4_9PSEU</name>
<evidence type="ECO:0000313" key="2">
    <source>
        <dbReference type="Proteomes" id="UP001165042"/>
    </source>
</evidence>